<comment type="caution">
    <text evidence="1">The sequence shown here is derived from an EMBL/GenBank/DDBJ whole genome shotgun (WGS) entry which is preliminary data.</text>
</comment>
<reference evidence="1" key="1">
    <citation type="submission" date="2020-05" db="EMBL/GenBank/DDBJ databases">
        <title>Large-scale comparative analyses of tick genomes elucidate their genetic diversity and vector capacities.</title>
        <authorList>
            <person name="Jia N."/>
            <person name="Wang J."/>
            <person name="Shi W."/>
            <person name="Du L."/>
            <person name="Sun Y."/>
            <person name="Zhan W."/>
            <person name="Jiang J."/>
            <person name="Wang Q."/>
            <person name="Zhang B."/>
            <person name="Ji P."/>
            <person name="Sakyi L.B."/>
            <person name="Cui X."/>
            <person name="Yuan T."/>
            <person name="Jiang B."/>
            <person name="Yang W."/>
            <person name="Lam T.T.-Y."/>
            <person name="Chang Q."/>
            <person name="Ding S."/>
            <person name="Wang X."/>
            <person name="Zhu J."/>
            <person name="Ruan X."/>
            <person name="Zhao L."/>
            <person name="Wei J."/>
            <person name="Que T."/>
            <person name="Du C."/>
            <person name="Cheng J."/>
            <person name="Dai P."/>
            <person name="Han X."/>
            <person name="Huang E."/>
            <person name="Gao Y."/>
            <person name="Liu J."/>
            <person name="Shao H."/>
            <person name="Ye R."/>
            <person name="Li L."/>
            <person name="Wei W."/>
            <person name="Wang X."/>
            <person name="Wang C."/>
            <person name="Yang T."/>
            <person name="Huo Q."/>
            <person name="Li W."/>
            <person name="Guo W."/>
            <person name="Chen H."/>
            <person name="Zhou L."/>
            <person name="Ni X."/>
            <person name="Tian J."/>
            <person name="Zhou Y."/>
            <person name="Sheng Y."/>
            <person name="Liu T."/>
            <person name="Pan Y."/>
            <person name="Xia L."/>
            <person name="Li J."/>
            <person name="Zhao F."/>
            <person name="Cao W."/>
        </authorList>
    </citation>
    <scope>NUCLEOTIDE SEQUENCE</scope>
    <source>
        <strain evidence="1">Dsil-2018</strain>
    </source>
</reference>
<evidence type="ECO:0000313" key="2">
    <source>
        <dbReference type="Proteomes" id="UP000821865"/>
    </source>
</evidence>
<name>A0ACB8C390_DERSI</name>
<gene>
    <name evidence="1" type="ORF">HPB49_011054</name>
</gene>
<accession>A0ACB8C390</accession>
<keyword evidence="2" id="KW-1185">Reference proteome</keyword>
<dbReference type="EMBL" id="CM023478">
    <property type="protein sequence ID" value="KAH7933265.1"/>
    <property type="molecule type" value="Genomic_DNA"/>
</dbReference>
<sequence>MTGYLKRALSSVARAVDARDAAVAKPFSEIPKIPGLPVIGSSWMYLPLVGRYDVRDINHAAWDIHRRYGPIVAEQFAGRRVLVHLFRADDIRTLYQEEGRTPYRAGALPLKLYHEMRRDRYFANHGLANAQGEEWRRIRSSTQPFTTRPQTVLLYADAMDTIAADAVRLIGASRDGTGEVADCHPLMRRRMFKVIQAAAEEAGQKHNKHNATILGYLQREGRLTTKEIFTFMMDFLVGAAESTSTAATFSLYCLAMNPDAQERARQEVVSVLCGAADGTLSEKYQKLSYVKACIREALRSSPERWLHSDEQASSKDKEAWMLHPFASLPFSVGPRMCIGRRIAEMELCLLVAKVLQQYRVENHHGDIGFQSRMTSRPMRPARFRFVEVEKATST</sequence>
<dbReference type="Proteomes" id="UP000821865">
    <property type="component" value="Chromosome 9"/>
</dbReference>
<protein>
    <submittedName>
        <fullName evidence="1">Uncharacterized protein</fullName>
    </submittedName>
</protein>
<proteinExistence type="predicted"/>
<evidence type="ECO:0000313" key="1">
    <source>
        <dbReference type="EMBL" id="KAH7933265.1"/>
    </source>
</evidence>
<organism evidence="1 2">
    <name type="scientific">Dermacentor silvarum</name>
    <name type="common">Tick</name>
    <dbReference type="NCBI Taxonomy" id="543639"/>
    <lineage>
        <taxon>Eukaryota</taxon>
        <taxon>Metazoa</taxon>
        <taxon>Ecdysozoa</taxon>
        <taxon>Arthropoda</taxon>
        <taxon>Chelicerata</taxon>
        <taxon>Arachnida</taxon>
        <taxon>Acari</taxon>
        <taxon>Parasitiformes</taxon>
        <taxon>Ixodida</taxon>
        <taxon>Ixodoidea</taxon>
        <taxon>Ixodidae</taxon>
        <taxon>Rhipicephalinae</taxon>
        <taxon>Dermacentor</taxon>
    </lineage>
</organism>